<dbReference type="Gene3D" id="2.10.109.10">
    <property type="entry name" value="Umud Fragment, subunit A"/>
    <property type="match status" value="1"/>
</dbReference>
<sequence>MKQNIPFESFFIRASQVLGLQSQQDLARALGVNRSAISQAKRREAVPYAWVAILAKEHSLSPQWLATGAGEPHQPGTGPEEGFVQIPKVRARLCAGGGSFEVDDAVEEYYAFSSAWLLRKGVPGMMVLMDVFGNSMEPLIQEGDMALIDQSKKTIIAGAIYAVGVEETVMLKRIERRPGALVLRSDNTGYAPIVLQGEELEQVRIIGKMIWSCREYR</sequence>
<reference evidence="7" key="2">
    <citation type="submission" date="2013-07" db="EMBL/GenBank/DDBJ databases">
        <authorList>
            <person name="Morais-Silva F.O."/>
            <person name="Rezende A.M."/>
            <person name="Pimentel C."/>
            <person name="Resende D.M."/>
            <person name="Santos C.I."/>
            <person name="Clemente C."/>
            <person name="de Oliveira L.M."/>
            <person name="da Silva S.M."/>
            <person name="Costa D.A."/>
            <person name="Varela-Raposo A."/>
            <person name="Horacio E.C.A."/>
            <person name="Matos M."/>
            <person name="Flores O."/>
            <person name="Ruiz J.C."/>
            <person name="Rodrigues-Pousada C."/>
        </authorList>
    </citation>
    <scope>NUCLEOTIDE SEQUENCE [LARGE SCALE GENOMIC DNA]</scope>
    <source>
        <strain evidence="7">ATCC 19364 / DSM 1382 / NCIMB 9332 / VKM B-1759</strain>
    </source>
</reference>
<dbReference type="SUPFAM" id="SSF47413">
    <property type="entry name" value="lambda repressor-like DNA-binding domains"/>
    <property type="match status" value="1"/>
</dbReference>
<feature type="domain" description="Bacteriophage CI repressor N-terminal" evidence="5">
    <location>
        <begin position="13"/>
        <end position="72"/>
    </location>
</feature>
<keyword evidence="7" id="KW-1185">Reference proteome</keyword>
<dbReference type="KEGG" id="dgg:DGI_1710"/>
<dbReference type="Pfam" id="PF07022">
    <property type="entry name" value="Phage_CI_repr"/>
    <property type="match status" value="1"/>
</dbReference>
<dbReference type="PANTHER" id="PTHR40661">
    <property type="match status" value="1"/>
</dbReference>
<dbReference type="InterPro" id="IPR036286">
    <property type="entry name" value="LexA/Signal_pep-like_sf"/>
</dbReference>
<name>T2GC92_MEGG1</name>
<accession>T2GC92</accession>
<organism evidence="6 7">
    <name type="scientific">Megalodesulfovibrio gigas (strain ATCC 19364 / DSM 1382 / NCIMB 9332 / VKM B-1759)</name>
    <name type="common">Desulfovibrio gigas</name>
    <dbReference type="NCBI Taxonomy" id="1121448"/>
    <lineage>
        <taxon>Bacteria</taxon>
        <taxon>Pseudomonadati</taxon>
        <taxon>Thermodesulfobacteriota</taxon>
        <taxon>Desulfovibrionia</taxon>
        <taxon>Desulfovibrionales</taxon>
        <taxon>Desulfovibrionaceae</taxon>
        <taxon>Megalodesulfovibrio</taxon>
    </lineage>
</organism>
<evidence type="ECO:0000313" key="7">
    <source>
        <dbReference type="Proteomes" id="UP000016587"/>
    </source>
</evidence>
<evidence type="ECO:0000259" key="4">
    <source>
        <dbReference type="Pfam" id="PF00717"/>
    </source>
</evidence>
<dbReference type="HOGENOM" id="CLU_066192_1_2_7"/>
<evidence type="ECO:0000313" key="6">
    <source>
        <dbReference type="EMBL" id="AGW13527.1"/>
    </source>
</evidence>
<feature type="domain" description="Peptidase S24/S26A/S26B/S26C" evidence="4">
    <location>
        <begin position="92"/>
        <end position="210"/>
    </location>
</feature>
<keyword evidence="3" id="KW-0804">Transcription</keyword>
<evidence type="ECO:0000256" key="3">
    <source>
        <dbReference type="ARBA" id="ARBA00023163"/>
    </source>
</evidence>
<proteinExistence type="predicted"/>
<dbReference type="Proteomes" id="UP000016587">
    <property type="component" value="Chromosome"/>
</dbReference>
<dbReference type="SUPFAM" id="SSF51306">
    <property type="entry name" value="LexA/Signal peptidase"/>
    <property type="match status" value="1"/>
</dbReference>
<dbReference type="PANTHER" id="PTHR40661:SF3">
    <property type="entry name" value="FELS-1 PROPHAGE TRANSCRIPTIONAL REGULATOR"/>
    <property type="match status" value="1"/>
</dbReference>
<dbReference type="InterPro" id="IPR015927">
    <property type="entry name" value="Peptidase_S24_S26A/B/C"/>
</dbReference>
<dbReference type="OrthoDB" id="5363392at2"/>
<reference evidence="6 7" key="1">
    <citation type="journal article" date="2013" name="J. Bacteriol.">
        <title>Roles of HynAB and Ech, the only two hydrogenases found in the model sulfate reducer Desulfovibrio gigas.</title>
        <authorList>
            <person name="Morais-Silva F.O."/>
            <person name="Santos C.I."/>
            <person name="Rodrigues R."/>
            <person name="Pereira I.A."/>
            <person name="Rodrigues-Pousada C."/>
        </authorList>
    </citation>
    <scope>NUCLEOTIDE SEQUENCE [LARGE SCALE GENOMIC DNA]</scope>
    <source>
        <strain evidence="7">ATCC 19364 / DSM 1382 / NCIMB 9332 / VKM B-1759</strain>
    </source>
</reference>
<keyword evidence="1" id="KW-0805">Transcription regulation</keyword>
<dbReference type="InterPro" id="IPR010982">
    <property type="entry name" value="Lambda_DNA-bd_dom_sf"/>
</dbReference>
<dbReference type="GO" id="GO:0003677">
    <property type="term" value="F:DNA binding"/>
    <property type="evidence" value="ECO:0007669"/>
    <property type="project" value="UniProtKB-KW"/>
</dbReference>
<dbReference type="eggNOG" id="COG2932">
    <property type="taxonomic scope" value="Bacteria"/>
</dbReference>
<dbReference type="GO" id="GO:0045892">
    <property type="term" value="P:negative regulation of DNA-templated transcription"/>
    <property type="evidence" value="ECO:0007669"/>
    <property type="project" value="InterPro"/>
</dbReference>
<dbReference type="Pfam" id="PF00717">
    <property type="entry name" value="Peptidase_S24"/>
    <property type="match status" value="1"/>
</dbReference>
<dbReference type="EMBL" id="CP006585">
    <property type="protein sequence ID" value="AGW13527.1"/>
    <property type="molecule type" value="Genomic_DNA"/>
</dbReference>
<protein>
    <submittedName>
        <fullName evidence="6">Putative phage repressor</fullName>
    </submittedName>
</protein>
<dbReference type="RefSeq" id="WP_021760387.1">
    <property type="nucleotide sequence ID" value="NC_022444.1"/>
</dbReference>
<dbReference type="InterPro" id="IPR039418">
    <property type="entry name" value="LexA-like"/>
</dbReference>
<dbReference type="InterPro" id="IPR010744">
    <property type="entry name" value="Phage_CI_N"/>
</dbReference>
<dbReference type="PATRIC" id="fig|1121448.10.peg.1696"/>
<dbReference type="AlphaFoldDB" id="T2GC92"/>
<evidence type="ECO:0000256" key="2">
    <source>
        <dbReference type="ARBA" id="ARBA00023125"/>
    </source>
</evidence>
<keyword evidence="2" id="KW-0238">DNA-binding</keyword>
<gene>
    <name evidence="6" type="ORF">DGI_1710</name>
</gene>
<evidence type="ECO:0000256" key="1">
    <source>
        <dbReference type="ARBA" id="ARBA00023015"/>
    </source>
</evidence>
<dbReference type="CDD" id="cd06529">
    <property type="entry name" value="S24_LexA-like"/>
    <property type="match status" value="1"/>
</dbReference>
<evidence type="ECO:0000259" key="5">
    <source>
        <dbReference type="Pfam" id="PF07022"/>
    </source>
</evidence>
<dbReference type="Gene3D" id="1.10.260.40">
    <property type="entry name" value="lambda repressor-like DNA-binding domains"/>
    <property type="match status" value="1"/>
</dbReference>
<dbReference type="STRING" id="1121448.DGI_1710"/>